<evidence type="ECO:0000256" key="8">
    <source>
        <dbReference type="ARBA" id="ARBA00048090"/>
    </source>
</evidence>
<dbReference type="Gene3D" id="3.40.50.300">
    <property type="entry name" value="P-loop containing nucleotide triphosphate hydrolases"/>
    <property type="match status" value="1"/>
</dbReference>
<evidence type="ECO:0000256" key="2">
    <source>
        <dbReference type="ARBA" id="ARBA00008420"/>
    </source>
</evidence>
<dbReference type="CDD" id="cd02021">
    <property type="entry name" value="GntK"/>
    <property type="match status" value="1"/>
</dbReference>
<dbReference type="InterPro" id="IPR011009">
    <property type="entry name" value="Kinase-like_dom_sf"/>
</dbReference>
<dbReference type="PANTHER" id="PTHR43883">
    <property type="entry name" value="SLR0207 PROTEIN"/>
    <property type="match status" value="1"/>
</dbReference>
<organism evidence="10 11">
    <name type="scientific">Methylococcus capsulatus</name>
    <dbReference type="NCBI Taxonomy" id="414"/>
    <lineage>
        <taxon>Bacteria</taxon>
        <taxon>Pseudomonadati</taxon>
        <taxon>Pseudomonadota</taxon>
        <taxon>Gammaproteobacteria</taxon>
        <taxon>Methylococcales</taxon>
        <taxon>Methylococcaceae</taxon>
        <taxon>Methylococcus</taxon>
    </lineage>
</organism>
<dbReference type="Pfam" id="PF13671">
    <property type="entry name" value="AAA_33"/>
    <property type="match status" value="1"/>
</dbReference>
<comment type="similarity">
    <text evidence="2">Belongs to the gluconokinase GntK/GntV family.</text>
</comment>
<comment type="pathway">
    <text evidence="1">Carbohydrate acid metabolism.</text>
</comment>
<dbReference type="GO" id="GO:0005975">
    <property type="term" value="P:carbohydrate metabolic process"/>
    <property type="evidence" value="ECO:0007669"/>
    <property type="project" value="InterPro"/>
</dbReference>
<name>A0AA35UEE6_METCP</name>
<sequence>MNKNNVWRTFPAGLTAADAYPHPVSGIRLIETHISWVFLTGTYAYKIKKPVDFGFVDFSTLARRRQCCEEEIRLNRRLAPELYLGVCPITGSPQTPRIDGEGPPFEYAVKMRQFAEGSLLTDRAAADTLTPTHIDALARLIAEFHRSIPRSGEAEEYGSPPLIRNATLDNFAHIETVLPPDLGDSGLATLKAFAERDHAALEDMFLARKREGYVRECHGDLHLANIALIGDKPVPFDAIEFNPALRWIDVISELAFLAMDLEARGLCRLATRLVNGYLAVTGDYGGMALWHYYLRYRAMVRAKIAALSWSSAPEDVNRAEHLAGFRRYVDYALSVSSGRRPRLILMHGVSGSGKSHVAMQLAERERAIVIRSDVERKRLASQLQTDPVRRYLPAFTRATYAKLLELATPALRAGLSVILDATFLERRYRDDARKLAGRTGAGFVIVAMDAPETLLRQRILARRKEGTDPSDADLRVLDKQLRSRRPLGEDEAPFTVVCSPDSTVPELPQ</sequence>
<evidence type="ECO:0000256" key="4">
    <source>
        <dbReference type="ARBA" id="ARBA00022679"/>
    </source>
</evidence>
<protein>
    <recommendedName>
        <fullName evidence="3">gluconokinase</fullName>
        <ecNumber evidence="3">2.7.1.12</ecNumber>
    </recommendedName>
</protein>
<evidence type="ECO:0000256" key="5">
    <source>
        <dbReference type="ARBA" id="ARBA00022741"/>
    </source>
</evidence>
<dbReference type="SUPFAM" id="SSF56112">
    <property type="entry name" value="Protein kinase-like (PK-like)"/>
    <property type="match status" value="1"/>
</dbReference>
<dbReference type="EC" id="2.7.1.12" evidence="3"/>
<dbReference type="InterPro" id="IPR052732">
    <property type="entry name" value="Cell-binding_unc_protein"/>
</dbReference>
<evidence type="ECO:0000313" key="11">
    <source>
        <dbReference type="Proteomes" id="UP001158598"/>
    </source>
</evidence>
<comment type="catalytic activity">
    <reaction evidence="8">
        <text>D-gluconate + ATP = 6-phospho-D-gluconate + ADP + H(+)</text>
        <dbReference type="Rhea" id="RHEA:19433"/>
        <dbReference type="ChEBI" id="CHEBI:15378"/>
        <dbReference type="ChEBI" id="CHEBI:18391"/>
        <dbReference type="ChEBI" id="CHEBI:30616"/>
        <dbReference type="ChEBI" id="CHEBI:58759"/>
        <dbReference type="ChEBI" id="CHEBI:456216"/>
        <dbReference type="EC" id="2.7.1.12"/>
    </reaction>
</comment>
<evidence type="ECO:0000256" key="1">
    <source>
        <dbReference type="ARBA" id="ARBA00004761"/>
    </source>
</evidence>
<evidence type="ECO:0000256" key="9">
    <source>
        <dbReference type="SAM" id="MobiDB-lite"/>
    </source>
</evidence>
<evidence type="ECO:0000313" key="10">
    <source>
        <dbReference type="EMBL" id="CAI8834921.1"/>
    </source>
</evidence>
<keyword evidence="5" id="KW-0547">Nucleotide-binding</keyword>
<feature type="region of interest" description="Disordered" evidence="9">
    <location>
        <begin position="484"/>
        <end position="509"/>
    </location>
</feature>
<keyword evidence="6" id="KW-0418">Kinase</keyword>
<dbReference type="InterPro" id="IPR006001">
    <property type="entry name" value="Therm_gnt_kin"/>
</dbReference>
<proteinExistence type="inferred from homology"/>
<evidence type="ECO:0000256" key="6">
    <source>
        <dbReference type="ARBA" id="ARBA00022777"/>
    </source>
</evidence>
<reference evidence="10" key="1">
    <citation type="submission" date="2023-03" db="EMBL/GenBank/DDBJ databases">
        <authorList>
            <person name="Pearce D."/>
        </authorList>
    </citation>
    <scope>NUCLEOTIDE SEQUENCE</scope>
    <source>
        <strain evidence="10">Mc</strain>
    </source>
</reference>
<gene>
    <name evidence="10" type="ORF">MCNOR_2204</name>
</gene>
<dbReference type="SUPFAM" id="SSF52540">
    <property type="entry name" value="P-loop containing nucleoside triphosphate hydrolases"/>
    <property type="match status" value="1"/>
</dbReference>
<dbReference type="GO" id="GO:0005524">
    <property type="term" value="F:ATP binding"/>
    <property type="evidence" value="ECO:0007669"/>
    <property type="project" value="UniProtKB-KW"/>
</dbReference>
<dbReference type="PANTHER" id="PTHR43883:SF1">
    <property type="entry name" value="GLUCONOKINASE"/>
    <property type="match status" value="1"/>
</dbReference>
<evidence type="ECO:0000256" key="3">
    <source>
        <dbReference type="ARBA" id="ARBA00012054"/>
    </source>
</evidence>
<dbReference type="RefSeq" id="WP_017366072.1">
    <property type="nucleotide sequence ID" value="NZ_OX458332.1"/>
</dbReference>
<dbReference type="AlphaFoldDB" id="A0AA35UEE6"/>
<dbReference type="InterPro" id="IPR027417">
    <property type="entry name" value="P-loop_NTPase"/>
</dbReference>
<accession>A0AA35UEE6</accession>
<dbReference type="EMBL" id="OX458332">
    <property type="protein sequence ID" value="CAI8834921.1"/>
    <property type="molecule type" value="Genomic_DNA"/>
</dbReference>
<evidence type="ECO:0000256" key="7">
    <source>
        <dbReference type="ARBA" id="ARBA00022840"/>
    </source>
</evidence>
<dbReference type="GO" id="GO:0046316">
    <property type="term" value="F:gluconokinase activity"/>
    <property type="evidence" value="ECO:0007669"/>
    <property type="project" value="UniProtKB-EC"/>
</dbReference>
<keyword evidence="7" id="KW-0067">ATP-binding</keyword>
<keyword evidence="4 10" id="KW-0808">Transferase</keyword>
<dbReference type="Proteomes" id="UP001158598">
    <property type="component" value="Chromosome"/>
</dbReference>